<proteinExistence type="predicted"/>
<dbReference type="AlphaFoldDB" id="A0A8J7F867"/>
<protein>
    <submittedName>
        <fullName evidence="4">OmpA family protein</fullName>
    </submittedName>
</protein>
<sequence length="605" mass="69394">MNNYNGNRLAEEPLKNHHNNHIKENNQFNELDELNELTELRSLLLGIEQPKLDKFYQKLDNPQVDAEDISKMLPEAIILRTMKDDQLSEAMIPTVEQAIESSVKKDINILSQAIFPIIGPATRKAIATTLDEMLQSFNRALEYSASPQSLKWRIEARQTGKSFAEVVLLRTLIYRVEQVFLIHKHSGLILQHIVASKVAAQDPSLVSAMLTAIQDFVRDSFEVRKHEGLHTLEFGELTIWIEEGPTAVLAGIIRGNAPEELRIVFKNVLEKIHLKLSKEIENFSGDTQPFVPSKPYLENCLESHYRNPTNTKYTYAWLSVTILTIVLGIWGFNVIRDNQRWNNYVKILADQPGILVTKTDTRNGKYLVTGMRDPLAVEPNQFMKQLNINEKAVVYQWKPFISLEPEIIVKRAENFLQKPKTVTFTLDDKGVLNATGFAPREWILSARQQQSSLSILGINQYQDENLTNLDIEQLNTYKKEIEEIILLFENNTTQFLPGETEKLLKLLPKLQNLIDAAKSLEKDIFIEIDGYANSLGDKQANIKLSQNRAEKILTYLTSQGINKNYFRTKSLDSENILRPESTEEEKKLNRRVSFKVIIDDITKYK</sequence>
<feature type="domain" description="OmpA-like" evidence="3">
    <location>
        <begin position="482"/>
        <end position="600"/>
    </location>
</feature>
<feature type="transmembrane region" description="Helical" evidence="2">
    <location>
        <begin position="315"/>
        <end position="335"/>
    </location>
</feature>
<organism evidence="4 5">
    <name type="scientific">Plectonema cf. radiosum LEGE 06105</name>
    <dbReference type="NCBI Taxonomy" id="945769"/>
    <lineage>
        <taxon>Bacteria</taxon>
        <taxon>Bacillati</taxon>
        <taxon>Cyanobacteriota</taxon>
        <taxon>Cyanophyceae</taxon>
        <taxon>Oscillatoriophycideae</taxon>
        <taxon>Oscillatoriales</taxon>
        <taxon>Microcoleaceae</taxon>
        <taxon>Plectonema</taxon>
    </lineage>
</organism>
<gene>
    <name evidence="4" type="ORF">IQ247_00110</name>
</gene>
<evidence type="ECO:0000256" key="1">
    <source>
        <dbReference type="PROSITE-ProRule" id="PRU00473"/>
    </source>
</evidence>
<comment type="caution">
    <text evidence="4">The sequence shown here is derived from an EMBL/GenBank/DDBJ whole genome shotgun (WGS) entry which is preliminary data.</text>
</comment>
<evidence type="ECO:0000313" key="4">
    <source>
        <dbReference type="EMBL" id="MBE9211133.1"/>
    </source>
</evidence>
<dbReference type="Pfam" id="PF00691">
    <property type="entry name" value="OmpA"/>
    <property type="match status" value="1"/>
</dbReference>
<keyword evidence="5" id="KW-1185">Reference proteome</keyword>
<dbReference type="InterPro" id="IPR006665">
    <property type="entry name" value="OmpA-like"/>
</dbReference>
<keyword evidence="2" id="KW-1133">Transmembrane helix</keyword>
<dbReference type="PROSITE" id="PS51123">
    <property type="entry name" value="OMPA_2"/>
    <property type="match status" value="1"/>
</dbReference>
<dbReference type="PANTHER" id="PTHR30329">
    <property type="entry name" value="STATOR ELEMENT OF FLAGELLAR MOTOR COMPLEX"/>
    <property type="match status" value="1"/>
</dbReference>
<dbReference type="PANTHER" id="PTHR30329:SF21">
    <property type="entry name" value="LIPOPROTEIN YIAD-RELATED"/>
    <property type="match status" value="1"/>
</dbReference>
<evidence type="ECO:0000256" key="2">
    <source>
        <dbReference type="SAM" id="Phobius"/>
    </source>
</evidence>
<dbReference type="InterPro" id="IPR050330">
    <property type="entry name" value="Bact_OuterMem_StrucFunc"/>
</dbReference>
<dbReference type="InterPro" id="IPR036737">
    <property type="entry name" value="OmpA-like_sf"/>
</dbReference>
<dbReference type="RefSeq" id="WP_193915465.1">
    <property type="nucleotide sequence ID" value="NZ_JADEWL010000001.1"/>
</dbReference>
<dbReference type="SUPFAM" id="SSF103088">
    <property type="entry name" value="OmpA-like"/>
    <property type="match status" value="1"/>
</dbReference>
<dbReference type="EMBL" id="JADEWL010000001">
    <property type="protein sequence ID" value="MBE9211133.1"/>
    <property type="molecule type" value="Genomic_DNA"/>
</dbReference>
<dbReference type="Gene3D" id="3.30.1330.60">
    <property type="entry name" value="OmpA-like domain"/>
    <property type="match status" value="1"/>
</dbReference>
<reference evidence="4" key="1">
    <citation type="submission" date="2020-10" db="EMBL/GenBank/DDBJ databases">
        <authorList>
            <person name="Castelo-Branco R."/>
            <person name="Eusebio N."/>
            <person name="Adriana R."/>
            <person name="Vieira A."/>
            <person name="Brugerolle De Fraissinette N."/>
            <person name="Rezende De Castro R."/>
            <person name="Schneider M.P."/>
            <person name="Vasconcelos V."/>
            <person name="Leao P.N."/>
        </authorList>
    </citation>
    <scope>NUCLEOTIDE SEQUENCE</scope>
    <source>
        <strain evidence="4">LEGE 06105</strain>
    </source>
</reference>
<accession>A0A8J7F867</accession>
<dbReference type="GO" id="GO:0016020">
    <property type="term" value="C:membrane"/>
    <property type="evidence" value="ECO:0007669"/>
    <property type="project" value="UniProtKB-UniRule"/>
</dbReference>
<keyword evidence="2" id="KW-0812">Transmembrane</keyword>
<dbReference type="Proteomes" id="UP000620559">
    <property type="component" value="Unassembled WGS sequence"/>
</dbReference>
<keyword evidence="1 2" id="KW-0472">Membrane</keyword>
<name>A0A8J7F867_9CYAN</name>
<dbReference type="CDD" id="cd07185">
    <property type="entry name" value="OmpA_C-like"/>
    <property type="match status" value="1"/>
</dbReference>
<evidence type="ECO:0000313" key="5">
    <source>
        <dbReference type="Proteomes" id="UP000620559"/>
    </source>
</evidence>
<evidence type="ECO:0000259" key="3">
    <source>
        <dbReference type="PROSITE" id="PS51123"/>
    </source>
</evidence>